<evidence type="ECO:0000256" key="7">
    <source>
        <dbReference type="ARBA" id="ARBA00021528"/>
    </source>
</evidence>
<dbReference type="Gene3D" id="3.40.50.10750">
    <property type="entry name" value="Isocitrate/Isopropylmalate dehydrogenase-like"/>
    <property type="match status" value="1"/>
</dbReference>
<comment type="similarity">
    <text evidence="4 13">In the C-terminal section; belongs to the phosphate acetyltransferase and butyryltransferase family.</text>
</comment>
<dbReference type="UniPathway" id="UPA00340">
    <property type="reaction ID" value="UER00459"/>
</dbReference>
<dbReference type="Gene3D" id="3.40.50.300">
    <property type="entry name" value="P-loop containing nucleotide triphosphate hydrolases"/>
    <property type="match status" value="1"/>
</dbReference>
<dbReference type="InterPro" id="IPR016475">
    <property type="entry name" value="P-Actrans_bac"/>
</dbReference>
<evidence type="ECO:0000256" key="3">
    <source>
        <dbReference type="ARBA" id="ARBA00004989"/>
    </source>
</evidence>
<dbReference type="Proteomes" id="UP000183315">
    <property type="component" value="Unassembled WGS sequence"/>
</dbReference>
<gene>
    <name evidence="16" type="ORF">SAMN05421637_1054</name>
</gene>
<evidence type="ECO:0000313" key="16">
    <source>
        <dbReference type="EMBL" id="SEJ17730.1"/>
    </source>
</evidence>
<dbReference type="NCBIfam" id="TIGR00651">
    <property type="entry name" value="pta"/>
    <property type="match status" value="1"/>
</dbReference>
<feature type="domain" description="DRTGG" evidence="15">
    <location>
        <begin position="204"/>
        <end position="315"/>
    </location>
</feature>
<evidence type="ECO:0000256" key="2">
    <source>
        <dbReference type="ARBA" id="ARBA00004496"/>
    </source>
</evidence>
<dbReference type="RefSeq" id="WP_042213058.1">
    <property type="nucleotide sequence ID" value="NZ_BBLU01000003.1"/>
</dbReference>
<evidence type="ECO:0000256" key="13">
    <source>
        <dbReference type="PIRNR" id="PIRNR006107"/>
    </source>
</evidence>
<accession>A0A1H6WY70</accession>
<dbReference type="STRING" id="1043493.SAMN05421637_1054"/>
<evidence type="ECO:0000259" key="15">
    <source>
        <dbReference type="Pfam" id="PF07085"/>
    </source>
</evidence>
<evidence type="ECO:0000256" key="6">
    <source>
        <dbReference type="ARBA" id="ARBA00012707"/>
    </source>
</evidence>
<dbReference type="InterPro" id="IPR042112">
    <property type="entry name" value="P_AcTrfase_dom2"/>
</dbReference>
<dbReference type="GO" id="GO:0008959">
    <property type="term" value="F:phosphate acetyltransferase activity"/>
    <property type="evidence" value="ECO:0007669"/>
    <property type="project" value="UniProtKB-EC"/>
</dbReference>
<dbReference type="NCBIfam" id="NF007233">
    <property type="entry name" value="PRK09653.1"/>
    <property type="match status" value="1"/>
</dbReference>
<evidence type="ECO:0000256" key="11">
    <source>
        <dbReference type="ARBA" id="ARBA00031108"/>
    </source>
</evidence>
<dbReference type="GO" id="GO:0006085">
    <property type="term" value="P:acetyl-CoA biosynthetic process"/>
    <property type="evidence" value="ECO:0007669"/>
    <property type="project" value="UniProtKB-UniPathway"/>
</dbReference>
<feature type="domain" description="Phosphate acetyl/butaryl transferase" evidence="14">
    <location>
        <begin position="362"/>
        <end position="679"/>
    </location>
</feature>
<evidence type="ECO:0000256" key="9">
    <source>
        <dbReference type="ARBA" id="ARBA00022679"/>
    </source>
</evidence>
<dbReference type="SUPFAM" id="SSF52540">
    <property type="entry name" value="P-loop containing nucleoside triphosphate hydrolases"/>
    <property type="match status" value="1"/>
</dbReference>
<dbReference type="SUPFAM" id="SSF53659">
    <property type="entry name" value="Isocitrate/Isopropylmalate dehydrogenase-like"/>
    <property type="match status" value="1"/>
</dbReference>
<keyword evidence="17" id="KW-1185">Reference proteome</keyword>
<comment type="subcellular location">
    <subcellularLocation>
        <location evidence="2 13">Cytoplasm</location>
    </subcellularLocation>
</comment>
<keyword evidence="8 13" id="KW-0963">Cytoplasm</keyword>
<dbReference type="eggNOG" id="COG0857">
    <property type="taxonomic scope" value="Bacteria"/>
</dbReference>
<dbReference type="EMBL" id="FNZI01000002">
    <property type="protein sequence ID" value="SEJ17730.1"/>
    <property type="molecule type" value="Genomic_DNA"/>
</dbReference>
<dbReference type="PANTHER" id="PTHR43356:SF3">
    <property type="entry name" value="PHOSPHATE ACETYLTRANSFERASE"/>
    <property type="match status" value="1"/>
</dbReference>
<dbReference type="AlphaFoldDB" id="A0A1H6WY70"/>
<organism evidence="16 17">
    <name type="scientific">Demequina mangrovi</name>
    <dbReference type="NCBI Taxonomy" id="1043493"/>
    <lineage>
        <taxon>Bacteria</taxon>
        <taxon>Bacillati</taxon>
        <taxon>Actinomycetota</taxon>
        <taxon>Actinomycetes</taxon>
        <taxon>Micrococcales</taxon>
        <taxon>Demequinaceae</taxon>
        <taxon>Demequina</taxon>
    </lineage>
</organism>
<dbReference type="Pfam" id="PF01515">
    <property type="entry name" value="PTA_PTB"/>
    <property type="match status" value="1"/>
</dbReference>
<evidence type="ECO:0000313" key="17">
    <source>
        <dbReference type="Proteomes" id="UP000183315"/>
    </source>
</evidence>
<comment type="function">
    <text evidence="12 13">Involved in acetate metabolism.</text>
</comment>
<evidence type="ECO:0000259" key="14">
    <source>
        <dbReference type="Pfam" id="PF01515"/>
    </source>
</evidence>
<evidence type="ECO:0000256" key="1">
    <source>
        <dbReference type="ARBA" id="ARBA00000705"/>
    </source>
</evidence>
<comment type="similarity">
    <text evidence="5 13">In the N-terminal section; belongs to the CobB/CobQ family.</text>
</comment>
<dbReference type="Gene3D" id="3.40.1390.20">
    <property type="entry name" value="HprK N-terminal domain-like"/>
    <property type="match status" value="1"/>
</dbReference>
<evidence type="ECO:0000256" key="10">
    <source>
        <dbReference type="ARBA" id="ARBA00023315"/>
    </source>
</evidence>
<dbReference type="InterPro" id="IPR002505">
    <property type="entry name" value="PTA_PTB"/>
</dbReference>
<evidence type="ECO:0000256" key="5">
    <source>
        <dbReference type="ARBA" id="ARBA00009786"/>
    </source>
</evidence>
<comment type="catalytic activity">
    <reaction evidence="1 13">
        <text>acetyl-CoA + phosphate = acetyl phosphate + CoA</text>
        <dbReference type="Rhea" id="RHEA:19521"/>
        <dbReference type="ChEBI" id="CHEBI:22191"/>
        <dbReference type="ChEBI" id="CHEBI:43474"/>
        <dbReference type="ChEBI" id="CHEBI:57287"/>
        <dbReference type="ChEBI" id="CHEBI:57288"/>
        <dbReference type="EC" id="2.3.1.8"/>
    </reaction>
</comment>
<proteinExistence type="inferred from homology"/>
<dbReference type="InterPro" id="IPR004614">
    <property type="entry name" value="P_AcTrfase"/>
</dbReference>
<dbReference type="InterPro" id="IPR050500">
    <property type="entry name" value="Phos_Acetyltrans/Butyryltrans"/>
</dbReference>
<keyword evidence="9 13" id="KW-0808">Transferase</keyword>
<dbReference type="PANTHER" id="PTHR43356">
    <property type="entry name" value="PHOSPHATE ACETYLTRANSFERASE"/>
    <property type="match status" value="1"/>
</dbReference>
<evidence type="ECO:0000256" key="4">
    <source>
        <dbReference type="ARBA" id="ARBA00008756"/>
    </source>
</evidence>
<keyword evidence="10 13" id="KW-0012">Acyltransferase</keyword>
<dbReference type="InterPro" id="IPR027417">
    <property type="entry name" value="P-loop_NTPase"/>
</dbReference>
<dbReference type="SUPFAM" id="SSF75138">
    <property type="entry name" value="HprK N-terminal domain-like"/>
    <property type="match status" value="1"/>
</dbReference>
<protein>
    <recommendedName>
        <fullName evidence="7 13">Phosphate acetyltransferase</fullName>
        <ecNumber evidence="6 13">2.3.1.8</ecNumber>
    </recommendedName>
    <alternativeName>
        <fullName evidence="11 13">Phosphotransacetylase</fullName>
    </alternativeName>
</protein>
<name>A0A1H6WY70_9MICO</name>
<dbReference type="FunFam" id="3.40.50.10750:FF:000001">
    <property type="entry name" value="Phosphate acetyltransferase"/>
    <property type="match status" value="1"/>
</dbReference>
<dbReference type="EC" id="2.3.1.8" evidence="6 13"/>
<dbReference type="eggNOG" id="COG0280">
    <property type="taxonomic scope" value="Bacteria"/>
</dbReference>
<dbReference type="PIRSF" id="PIRSF006107">
    <property type="entry name" value="PhpActrans_proteobac"/>
    <property type="match status" value="1"/>
</dbReference>
<dbReference type="Pfam" id="PF07085">
    <property type="entry name" value="DRTGG"/>
    <property type="match status" value="1"/>
</dbReference>
<reference evidence="17" key="1">
    <citation type="submission" date="2016-10" db="EMBL/GenBank/DDBJ databases">
        <authorList>
            <person name="Varghese N."/>
        </authorList>
    </citation>
    <scope>NUCLEOTIDE SEQUENCE [LARGE SCALE GENOMIC DNA]</scope>
    <source>
        <strain evidence="17">DSM 24868</strain>
    </source>
</reference>
<dbReference type="InterPro" id="IPR028979">
    <property type="entry name" value="Ser_kin/Pase_Hpr-like_N_sf"/>
</dbReference>
<comment type="pathway">
    <text evidence="3 13">Metabolic intermediate biosynthesis; acetyl-CoA biosynthesis; acetyl-CoA from acetate: step 2/2.</text>
</comment>
<dbReference type="InterPro" id="IPR042113">
    <property type="entry name" value="P_AcTrfase_dom1"/>
</dbReference>
<sequence length="692" mass="73626">MARSIYIASAEGDTGKSTIALGITNLLAKQVGRVGIFRPVARVADGSDYVLQLLLGHDSIDLSYEQAIGVTYDDVHADPEKALATIVSRYHEVERRCDAVVIVGTDYTDVSAAAELEFNGRVAANLGAPVVLVVHGNERTPAEVAQVIDQARLELVGSHAHIAGIFVNRCNVDDVDAIGALLPEGLRLGVLPEDPLLIAPSMNQLVDAIEGTLVTGDPALLSRESRGIMVGAMTTSNLLDRLEDGSVVIVPGDRSDTVLALLAAHGAEGFPALSGVILTGGLEPRSAVRRLLEGLSSPLPVIRTELDTFETARRCSATKGRLSRESQLKVDTALAMFEQRVDTDKLRGVLDVARTDVITPLMFEYDLLDRARSDKQHIVLPEGMDDRILRAASSLLTRDVVELTILGNEQSIRARAAELGLELDSATVIDPTDPEHVERFAAEYYEMRKAKGATLEAARDRVQDVSYFGTMMVQLGLADGMVSGAAHTTAHTILPSFQIIKTIPGVSVVSSVFFMCLADRVLVYGDCAVNPDPTAEQLADIAISSADTAAQFGVEPKVAMLSYSTGESGSGSDVDKVREATRLVKERRPDLLVDGPMQYDAAVEPSVARSKAPDSPVAGQATVLVFPDLNTGNNTYKAVQRSAGAVAVGPVLQGLRKPVNDLSRGALVQDIVNTVAITAIQAQNLDSSEGNA</sequence>
<comment type="domain">
    <text evidence="13">The N-terminal region seems to be important for proper quaternary structure. The C-terminal region contains the substrate-binding site.</text>
</comment>
<dbReference type="Gene3D" id="3.40.50.10950">
    <property type="match status" value="1"/>
</dbReference>
<evidence type="ECO:0000256" key="12">
    <source>
        <dbReference type="ARBA" id="ARBA00049955"/>
    </source>
</evidence>
<evidence type="ECO:0000256" key="8">
    <source>
        <dbReference type="ARBA" id="ARBA00022490"/>
    </source>
</evidence>
<dbReference type="Pfam" id="PF13500">
    <property type="entry name" value="AAA_26"/>
    <property type="match status" value="1"/>
</dbReference>
<dbReference type="GO" id="GO:0005737">
    <property type="term" value="C:cytoplasm"/>
    <property type="evidence" value="ECO:0007669"/>
    <property type="project" value="UniProtKB-SubCell"/>
</dbReference>
<dbReference type="InterPro" id="IPR010766">
    <property type="entry name" value="DRTGG"/>
</dbReference>
<dbReference type="NCBIfam" id="NF004167">
    <property type="entry name" value="PRK05632.1"/>
    <property type="match status" value="1"/>
</dbReference>